<dbReference type="EMBL" id="MU003768">
    <property type="protein sequence ID" value="KAF2725199.1"/>
    <property type="molecule type" value="Genomic_DNA"/>
</dbReference>
<dbReference type="InterPro" id="IPR020719">
    <property type="entry name" value="RNA3'_term_phos_cycl-like_CS"/>
</dbReference>
<gene>
    <name evidence="1" type="ORF">K431DRAFT_98868</name>
</gene>
<keyword evidence="2" id="KW-1185">Reference proteome</keyword>
<dbReference type="Proteomes" id="UP000799441">
    <property type="component" value="Unassembled WGS sequence"/>
</dbReference>
<sequence>MKHMMSAAGDQYYRWLKWWNRSKLQVLGTAAPHHHGFPNVLSRGRKSVSRGDWLGSLDGVKTCWMRWRAVCAGGMSSVVSGSVRRGWMPDGGGPVIPGMHDASMCRS</sequence>
<organism evidence="1 2">
    <name type="scientific">Polychaeton citri CBS 116435</name>
    <dbReference type="NCBI Taxonomy" id="1314669"/>
    <lineage>
        <taxon>Eukaryota</taxon>
        <taxon>Fungi</taxon>
        <taxon>Dikarya</taxon>
        <taxon>Ascomycota</taxon>
        <taxon>Pezizomycotina</taxon>
        <taxon>Dothideomycetes</taxon>
        <taxon>Dothideomycetidae</taxon>
        <taxon>Capnodiales</taxon>
        <taxon>Capnodiaceae</taxon>
        <taxon>Polychaeton</taxon>
    </lineage>
</organism>
<reference evidence="1" key="1">
    <citation type="journal article" date="2020" name="Stud. Mycol.">
        <title>101 Dothideomycetes genomes: a test case for predicting lifestyles and emergence of pathogens.</title>
        <authorList>
            <person name="Haridas S."/>
            <person name="Albert R."/>
            <person name="Binder M."/>
            <person name="Bloem J."/>
            <person name="Labutti K."/>
            <person name="Salamov A."/>
            <person name="Andreopoulos B."/>
            <person name="Baker S."/>
            <person name="Barry K."/>
            <person name="Bills G."/>
            <person name="Bluhm B."/>
            <person name="Cannon C."/>
            <person name="Castanera R."/>
            <person name="Culley D."/>
            <person name="Daum C."/>
            <person name="Ezra D."/>
            <person name="Gonzalez J."/>
            <person name="Henrissat B."/>
            <person name="Kuo A."/>
            <person name="Liang C."/>
            <person name="Lipzen A."/>
            <person name="Lutzoni F."/>
            <person name="Magnuson J."/>
            <person name="Mondo S."/>
            <person name="Nolan M."/>
            <person name="Ohm R."/>
            <person name="Pangilinan J."/>
            <person name="Park H.-J."/>
            <person name="Ramirez L."/>
            <person name="Alfaro M."/>
            <person name="Sun H."/>
            <person name="Tritt A."/>
            <person name="Yoshinaga Y."/>
            <person name="Zwiers L.-H."/>
            <person name="Turgeon B."/>
            <person name="Goodwin S."/>
            <person name="Spatafora J."/>
            <person name="Crous P."/>
            <person name="Grigoriev I."/>
        </authorList>
    </citation>
    <scope>NUCLEOTIDE SEQUENCE</scope>
    <source>
        <strain evidence="1">CBS 116435</strain>
    </source>
</reference>
<dbReference type="AlphaFoldDB" id="A0A9P4QEZ1"/>
<protein>
    <submittedName>
        <fullName evidence="1">Uncharacterized protein</fullName>
    </submittedName>
</protein>
<dbReference type="PROSITE" id="PS01287">
    <property type="entry name" value="RTC"/>
    <property type="match status" value="1"/>
</dbReference>
<accession>A0A9P4QEZ1</accession>
<comment type="caution">
    <text evidence="1">The sequence shown here is derived from an EMBL/GenBank/DDBJ whole genome shotgun (WGS) entry which is preliminary data.</text>
</comment>
<evidence type="ECO:0000313" key="2">
    <source>
        <dbReference type="Proteomes" id="UP000799441"/>
    </source>
</evidence>
<proteinExistence type="predicted"/>
<evidence type="ECO:0000313" key="1">
    <source>
        <dbReference type="EMBL" id="KAF2725199.1"/>
    </source>
</evidence>
<name>A0A9P4QEZ1_9PEZI</name>